<accession>A0A5C8ZJI0</accession>
<evidence type="ECO:0000313" key="2">
    <source>
        <dbReference type="EMBL" id="TXR57338.1"/>
    </source>
</evidence>
<dbReference type="EMBL" id="VKAC01000002">
    <property type="protein sequence ID" value="TXR57338.1"/>
    <property type="molecule type" value="Genomic_DNA"/>
</dbReference>
<dbReference type="GO" id="GO:0030416">
    <property type="term" value="P:methylamine metabolic process"/>
    <property type="evidence" value="ECO:0007669"/>
    <property type="project" value="InterPro"/>
</dbReference>
<keyword evidence="1" id="KW-0812">Transmembrane</keyword>
<dbReference type="GO" id="GO:0016020">
    <property type="term" value="C:membrane"/>
    <property type="evidence" value="ECO:0007669"/>
    <property type="project" value="UniProtKB-SubCell"/>
</dbReference>
<keyword evidence="3" id="KW-1185">Reference proteome</keyword>
<name>A0A5C8ZJI0_9ACTN</name>
<dbReference type="OrthoDB" id="3267646at2"/>
<feature type="transmembrane region" description="Helical" evidence="1">
    <location>
        <begin position="72"/>
        <end position="96"/>
    </location>
</feature>
<dbReference type="PANTHER" id="PTHR36974">
    <property type="entry name" value="MEMBRANE PROTEIN-RELATED"/>
    <property type="match status" value="1"/>
</dbReference>
<feature type="transmembrane region" description="Helical" evidence="1">
    <location>
        <begin position="47"/>
        <end position="66"/>
    </location>
</feature>
<organism evidence="2 3">
    <name type="scientific">Quadrisphaera setariae</name>
    <dbReference type="NCBI Taxonomy" id="2593304"/>
    <lineage>
        <taxon>Bacteria</taxon>
        <taxon>Bacillati</taxon>
        <taxon>Actinomycetota</taxon>
        <taxon>Actinomycetes</taxon>
        <taxon>Kineosporiales</taxon>
        <taxon>Kineosporiaceae</taxon>
        <taxon>Quadrisphaera</taxon>
    </lineage>
</organism>
<evidence type="ECO:0000256" key="1">
    <source>
        <dbReference type="SAM" id="Phobius"/>
    </source>
</evidence>
<evidence type="ECO:0000313" key="3">
    <source>
        <dbReference type="Proteomes" id="UP000321234"/>
    </source>
</evidence>
<dbReference type="Proteomes" id="UP000321234">
    <property type="component" value="Unassembled WGS sequence"/>
</dbReference>
<dbReference type="PANTHER" id="PTHR36974:SF1">
    <property type="entry name" value="DOXX FAMILY MEMBRANE PROTEIN"/>
    <property type="match status" value="1"/>
</dbReference>
<comment type="caution">
    <text evidence="2">The sequence shown here is derived from an EMBL/GenBank/DDBJ whole genome shotgun (WGS) entry which is preliminary data.</text>
</comment>
<sequence length="147" mass="14899">MSRTTPLGTGPTAPVALAVLLGTAGAAHFAAPGPFERIVPRALGRPGPWVAASGVAELACAGALLAPGTRRWAGLASAVLFAAVYPANVTMAVQALRSERAPGWYRAVALARLPLQLPLVAWGLRVASAAPRREPLLAARPAAGGRA</sequence>
<feature type="transmembrane region" description="Helical" evidence="1">
    <location>
        <begin position="12"/>
        <end position="35"/>
    </location>
</feature>
<reference evidence="2 3" key="1">
    <citation type="submission" date="2019-07" db="EMBL/GenBank/DDBJ databases">
        <title>Quadrisphaera sp. strain DD2A genome sequencing and assembly.</title>
        <authorList>
            <person name="Kim I."/>
        </authorList>
    </citation>
    <scope>NUCLEOTIDE SEQUENCE [LARGE SCALE GENOMIC DNA]</scope>
    <source>
        <strain evidence="2 3">DD2A</strain>
    </source>
</reference>
<evidence type="ECO:0008006" key="4">
    <source>
        <dbReference type="Google" id="ProtNLM"/>
    </source>
</evidence>
<keyword evidence="1" id="KW-0472">Membrane</keyword>
<dbReference type="AlphaFoldDB" id="A0A5C8ZJI0"/>
<keyword evidence="1" id="KW-1133">Transmembrane helix</keyword>
<protein>
    <recommendedName>
        <fullName evidence="4">DoxX-like family protein</fullName>
    </recommendedName>
</protein>
<proteinExistence type="predicted"/>
<gene>
    <name evidence="2" type="ORF">FMM08_03475</name>
</gene>
<dbReference type="RefSeq" id="WP_147924979.1">
    <property type="nucleotide sequence ID" value="NZ_VKAC01000002.1"/>
</dbReference>